<dbReference type="EMBL" id="GEEE01008341">
    <property type="protein sequence ID" value="JAP54884.1"/>
    <property type="molecule type" value="Transcribed_RNA"/>
</dbReference>
<dbReference type="SUPFAM" id="SSF57184">
    <property type="entry name" value="Growth factor receptor domain"/>
    <property type="match status" value="3"/>
</dbReference>
<dbReference type="GO" id="GO:0000139">
    <property type="term" value="C:Golgi membrane"/>
    <property type="evidence" value="ECO:0007669"/>
    <property type="project" value="TreeGrafter"/>
</dbReference>
<keyword evidence="7" id="KW-1015">Disulfide bond</keyword>
<keyword evidence="4 10" id="KW-0378">Hydrolase</keyword>
<evidence type="ECO:0000256" key="13">
    <source>
        <dbReference type="SAM" id="Phobius"/>
    </source>
</evidence>
<keyword evidence="6" id="KW-0865">Zymogen</keyword>
<dbReference type="PROSITE" id="PS51892">
    <property type="entry name" value="SUBTILASE"/>
    <property type="match status" value="1"/>
</dbReference>
<evidence type="ECO:0000256" key="8">
    <source>
        <dbReference type="ARBA" id="ARBA00023180"/>
    </source>
</evidence>
<feature type="transmembrane region" description="Helical" evidence="13">
    <location>
        <begin position="1214"/>
        <end position="1235"/>
    </location>
</feature>
<gene>
    <name evidence="17" type="primary">PCSK5</name>
    <name evidence="16" type="ORF">TR113786</name>
</gene>
<dbReference type="InterPro" id="IPR036852">
    <property type="entry name" value="Peptidase_S8/S53_dom_sf"/>
</dbReference>
<comment type="similarity">
    <text evidence="10 11">Belongs to the peptidase S8 family.</text>
</comment>
<name>A0A0X3NRH1_SCHSO</name>
<dbReference type="InterPro" id="IPR000209">
    <property type="entry name" value="Peptidase_S8/S53_dom"/>
</dbReference>
<feature type="compositionally biased region" description="Polar residues" evidence="12">
    <location>
        <begin position="1259"/>
        <end position="1270"/>
    </location>
</feature>
<feature type="compositionally biased region" description="Polar residues" evidence="12">
    <location>
        <begin position="1308"/>
        <end position="1317"/>
    </location>
</feature>
<dbReference type="PANTHER" id="PTHR42884:SF23">
    <property type="entry name" value="FURIN-LIKE PROTEASE 2"/>
    <property type="match status" value="1"/>
</dbReference>
<dbReference type="InterPro" id="IPR008979">
    <property type="entry name" value="Galactose-bd-like_sf"/>
</dbReference>
<dbReference type="SUPFAM" id="SSF49785">
    <property type="entry name" value="Galactose-binding domain-like"/>
    <property type="match status" value="1"/>
</dbReference>
<evidence type="ECO:0000313" key="17">
    <source>
        <dbReference type="EMBL" id="JAP50734.1"/>
    </source>
</evidence>
<evidence type="ECO:0000256" key="10">
    <source>
        <dbReference type="PROSITE-ProRule" id="PRU01240"/>
    </source>
</evidence>
<dbReference type="Pfam" id="PF01483">
    <property type="entry name" value="P_proprotein"/>
    <property type="match status" value="1"/>
</dbReference>
<protein>
    <submittedName>
        <fullName evidence="17">Proprotein convertase subtilisin/kexin type 5</fullName>
    </submittedName>
</protein>
<keyword evidence="8" id="KW-0325">Glycoprotein</keyword>
<dbReference type="EMBL" id="GEEE01021455">
    <property type="protein sequence ID" value="JAP41770.1"/>
    <property type="molecule type" value="Transcribed_RNA"/>
</dbReference>
<dbReference type="InterPro" id="IPR015500">
    <property type="entry name" value="Peptidase_S8_subtilisin-rel"/>
</dbReference>
<dbReference type="PANTHER" id="PTHR42884">
    <property type="entry name" value="PROPROTEIN CONVERTASE SUBTILISIN/KEXIN-RELATED"/>
    <property type="match status" value="1"/>
</dbReference>
<dbReference type="Pfam" id="PF00082">
    <property type="entry name" value="Peptidase_S8"/>
    <property type="match status" value="1"/>
</dbReference>
<dbReference type="InterPro" id="IPR023827">
    <property type="entry name" value="Peptidase_S8_Asp-AS"/>
</dbReference>
<keyword evidence="5 10" id="KW-0720">Serine protease</keyword>
<keyword evidence="3 14" id="KW-0732">Signal</keyword>
<proteinExistence type="inferred from homology"/>
<dbReference type="GO" id="GO:0005802">
    <property type="term" value="C:trans-Golgi network"/>
    <property type="evidence" value="ECO:0007669"/>
    <property type="project" value="TreeGrafter"/>
</dbReference>
<evidence type="ECO:0000256" key="2">
    <source>
        <dbReference type="ARBA" id="ARBA00022685"/>
    </source>
</evidence>
<evidence type="ECO:0000256" key="11">
    <source>
        <dbReference type="RuleBase" id="RU003355"/>
    </source>
</evidence>
<feature type="active site" description="Charge relay system" evidence="9 10">
    <location>
        <position position="158"/>
    </location>
</feature>
<dbReference type="PROSITE" id="PS00137">
    <property type="entry name" value="SUBTILASE_HIS"/>
    <property type="match status" value="1"/>
</dbReference>
<dbReference type="PRINTS" id="PR00723">
    <property type="entry name" value="SUBTILISIN"/>
</dbReference>
<dbReference type="InterPro" id="IPR009030">
    <property type="entry name" value="Growth_fac_rcpt_cys_sf"/>
</dbReference>
<dbReference type="EMBL" id="GEEE01012491">
    <property type="protein sequence ID" value="JAP50734.1"/>
    <property type="molecule type" value="Transcribed_RNA"/>
</dbReference>
<dbReference type="CDD" id="cd00064">
    <property type="entry name" value="FU"/>
    <property type="match status" value="4"/>
</dbReference>
<dbReference type="InterPro" id="IPR023828">
    <property type="entry name" value="Peptidase_S8_Ser-AS"/>
</dbReference>
<keyword evidence="13" id="KW-1133">Transmembrane helix</keyword>
<dbReference type="EMBL" id="GEEE01009142">
    <property type="protein sequence ID" value="JAP54083.1"/>
    <property type="molecule type" value="Transcribed_RNA"/>
</dbReference>
<dbReference type="SMART" id="SM00261">
    <property type="entry name" value="FU"/>
    <property type="match status" value="8"/>
</dbReference>
<keyword evidence="13" id="KW-0812">Transmembrane</keyword>
<dbReference type="CDD" id="cd04059">
    <property type="entry name" value="Peptidases_S8_Protein_convertases_Kexins_Furin-like"/>
    <property type="match status" value="1"/>
</dbReference>
<feature type="chain" id="PRO_5007440142" evidence="14">
    <location>
        <begin position="27"/>
        <end position="1395"/>
    </location>
</feature>
<evidence type="ECO:0000256" key="7">
    <source>
        <dbReference type="ARBA" id="ARBA00023157"/>
    </source>
</evidence>
<dbReference type="PROSITE" id="PS51829">
    <property type="entry name" value="P_HOMO_B"/>
    <property type="match status" value="1"/>
</dbReference>
<dbReference type="PROSITE" id="PS00138">
    <property type="entry name" value="SUBTILASE_SER"/>
    <property type="match status" value="1"/>
</dbReference>
<dbReference type="InterPro" id="IPR022398">
    <property type="entry name" value="Peptidase_S8_His-AS"/>
</dbReference>
<feature type="region of interest" description="Disordered" evidence="12">
    <location>
        <begin position="1259"/>
        <end position="1278"/>
    </location>
</feature>
<feature type="active site" description="Charge relay system" evidence="9 10">
    <location>
        <position position="198"/>
    </location>
</feature>
<dbReference type="FunFam" id="3.40.50.200:FF:000001">
    <property type="entry name" value="Furin 2, isoform B"/>
    <property type="match status" value="1"/>
</dbReference>
<dbReference type="InterPro" id="IPR034182">
    <property type="entry name" value="Kexin/furin"/>
</dbReference>
<keyword evidence="2" id="KW-0165">Cleavage on pair of basic residues</keyword>
<evidence type="ECO:0000256" key="12">
    <source>
        <dbReference type="SAM" id="MobiDB-lite"/>
    </source>
</evidence>
<sequence>MKPCRFAMPTIILLTVTFIFPAPSMSNDDVYGALVDEFVMKVSSDQFEETRRALSKEGFQVVRKLLGHIDLYLVIPLPNITSTEEGFSRIKRSLNVPWIEQQRALRRSKRSFPVWNDPMYPDMWYLTRSSLNLGADMNVWEAWELGYTGNNSVVTIMDDGIDYTHPDLSQNYDKFASADINGHDADPMPNVTNKENKHGTRCAGQVAATGNNSVCIVGVAYNAKIGGIRMLDGRITDRVEAEALSHQRNYIDIYSGSWGPDDTGVIYEGPGTLASDAFQLGATMGRRGLGNVFVWASGNGGRRGDSCAADGYASSIYTLSVSSVSEKDTKPWYLEKCASTMVSTYSSGGPSERGIVTTDLNHECTTSHTGTSASAPIAAGIVALLLEANPNLTWRDVQYITVLTANSKPFRDGDFMPNAAGHRYSYYYGFGLMDAGKMVRLGELWRQLPPQHRCTSKMRQVSRSLRGLFAEVYALNFTGCRPRPSSWPGDRIDEEGEPVVFLEHVQLFLNIAYGHRGLLRIVLQSPSGTQSEIMPTRSSDAFSEVYGLDRWPLMSVQFWGEPAAGEWLIRIDNQQGYSQLPRWQKDQLTLNSTTARWESAYIVSYGTSSFPIRLRPPNPLRPPPQEWFESFAKYVTADTTTISGSFVCHNECANNDCWGPASNQCLSGCKHFVAEGGQCLAECPPATTTLVSFLIHNISGGVHAPGAAPALLCERCWVTCAECLRPHSSIDCIQCFGDSFLLPLLTPGDSPGLAPELAARLPNHALTDRLLVGSCVASCPVGYLANMATRICEPCPENCARCSGTRTTQCLICASGFRLVNGSCLHVATPEGRCLEGQFFQEGDCFDCPVGCASSSCSQDGACTYCSNTHRFMHRGACLPACPQGYFASQILSPQGLFLPTLPYESLNYTSTVWHCSPCPPGCTECLPSAKISSGYILPRCTACETPLQLDVPTGLCKSHCRLGFVNKQCSDACSPLCQTCIGHTSRCLECSPGAYLVHGELAINPLLPAEVFTATHKCDAFCPEGTYLHRAGEDQVCLKCPPVCATCSGPSACLTCADGFVKNPSSGDCELKLFCPPRTFYSLETMECIPCHSTCARCRGPKADDCLQCHRTPNSLVPPACLLLPDMEDNRQFSLQDISPFFGSCVPCCGIQQLLAMSPPPHCQFCPAQKHGCLTWASIGGGFLVEAPLSSSTGSGEAANISWSWLTEYPSRITLFVLCLVFLFAALGFIVYQVSIARCWRRQRHALSAMSMTRPCSSASRLSQHSPTAAGSPVLRINGHANGRITTAAMASENGEGDRLNPKYSKPESSLDQGNNGCHFPNASPDTQIFRQPQSSPSAWTRSRSQKGTPQGSAKYYSVWYRRINQSESSDSDRNEQDLAMVAQTADPTGQPLG</sequence>
<feature type="signal peptide" evidence="14">
    <location>
        <begin position="1"/>
        <end position="26"/>
    </location>
</feature>
<dbReference type="GO" id="GO:0004252">
    <property type="term" value="F:serine-type endopeptidase activity"/>
    <property type="evidence" value="ECO:0007669"/>
    <property type="project" value="UniProtKB-UniRule"/>
</dbReference>
<reference evidence="16" key="1">
    <citation type="submission" date="2016-01" db="EMBL/GenBank/DDBJ databases">
        <title>Reference transcriptome for the parasite Schistocephalus solidus: insights into the molecular evolution of parasitism.</title>
        <authorList>
            <person name="Hebert F.O."/>
            <person name="Grambauer S."/>
            <person name="Barber I."/>
            <person name="Landry C.R."/>
            <person name="Aubin-Horth N."/>
        </authorList>
    </citation>
    <scope>NUCLEOTIDE SEQUENCE</scope>
</reference>
<feature type="active site" description="Charge relay system" evidence="9 10">
    <location>
        <position position="372"/>
    </location>
</feature>
<evidence type="ECO:0000256" key="5">
    <source>
        <dbReference type="ARBA" id="ARBA00022825"/>
    </source>
</evidence>
<dbReference type="GO" id="GO:0016485">
    <property type="term" value="P:protein processing"/>
    <property type="evidence" value="ECO:0007669"/>
    <property type="project" value="TreeGrafter"/>
</dbReference>
<feature type="compositionally biased region" description="Polar residues" evidence="12">
    <location>
        <begin position="1325"/>
        <end position="1353"/>
    </location>
</feature>
<dbReference type="SUPFAM" id="SSF52743">
    <property type="entry name" value="Subtilisin-like"/>
    <property type="match status" value="1"/>
</dbReference>
<dbReference type="InterPro" id="IPR002884">
    <property type="entry name" value="P_dom"/>
</dbReference>
<evidence type="ECO:0000259" key="15">
    <source>
        <dbReference type="PROSITE" id="PS51829"/>
    </source>
</evidence>
<accession>A0A0X3NRH1</accession>
<keyword evidence="1 10" id="KW-0645">Protease</keyword>
<dbReference type="Gene3D" id="2.10.220.10">
    <property type="entry name" value="Hormone Receptor, Insulin-like Growth Factor Receptor 1, Chain A, domain 2"/>
    <property type="match status" value="5"/>
</dbReference>
<evidence type="ECO:0000256" key="1">
    <source>
        <dbReference type="ARBA" id="ARBA00022670"/>
    </source>
</evidence>
<keyword evidence="13" id="KW-0472">Membrane</keyword>
<evidence type="ECO:0000256" key="14">
    <source>
        <dbReference type="SAM" id="SignalP"/>
    </source>
</evidence>
<evidence type="ECO:0000313" key="16">
    <source>
        <dbReference type="EMBL" id="JAP41770.1"/>
    </source>
</evidence>
<dbReference type="Gene3D" id="2.60.120.260">
    <property type="entry name" value="Galactose-binding domain-like"/>
    <property type="match status" value="1"/>
</dbReference>
<organism evidence="16">
    <name type="scientific">Schistocephalus solidus</name>
    <name type="common">Tapeworm</name>
    <dbReference type="NCBI Taxonomy" id="70667"/>
    <lineage>
        <taxon>Eukaryota</taxon>
        <taxon>Metazoa</taxon>
        <taxon>Spiralia</taxon>
        <taxon>Lophotrochozoa</taxon>
        <taxon>Platyhelminthes</taxon>
        <taxon>Cestoda</taxon>
        <taxon>Eucestoda</taxon>
        <taxon>Diphyllobothriidea</taxon>
        <taxon>Diphyllobothriidae</taxon>
        <taxon>Schistocephalus</taxon>
    </lineage>
</organism>
<feature type="region of interest" description="Disordered" evidence="12">
    <location>
        <begin position="1291"/>
        <end position="1395"/>
    </location>
</feature>
<feature type="domain" description="P/Homo B" evidence="15">
    <location>
        <begin position="448"/>
        <end position="610"/>
    </location>
</feature>
<dbReference type="Gene3D" id="3.40.50.200">
    <property type="entry name" value="Peptidase S8/S53 domain"/>
    <property type="match status" value="1"/>
</dbReference>
<evidence type="ECO:0000256" key="3">
    <source>
        <dbReference type="ARBA" id="ARBA00022729"/>
    </source>
</evidence>
<evidence type="ECO:0000256" key="4">
    <source>
        <dbReference type="ARBA" id="ARBA00022801"/>
    </source>
</evidence>
<evidence type="ECO:0000256" key="9">
    <source>
        <dbReference type="PIRSR" id="PIRSR615500-1"/>
    </source>
</evidence>
<evidence type="ECO:0000256" key="6">
    <source>
        <dbReference type="ARBA" id="ARBA00023145"/>
    </source>
</evidence>
<dbReference type="InterPro" id="IPR006212">
    <property type="entry name" value="Furin_repeat"/>
</dbReference>
<dbReference type="PROSITE" id="PS00136">
    <property type="entry name" value="SUBTILASE_ASP"/>
    <property type="match status" value="1"/>
</dbReference>